<dbReference type="Pfam" id="PF00903">
    <property type="entry name" value="Glyoxalase"/>
    <property type="match status" value="2"/>
</dbReference>
<dbReference type="InterPro" id="IPR037523">
    <property type="entry name" value="VOC_core"/>
</dbReference>
<evidence type="ECO:0000256" key="1">
    <source>
        <dbReference type="ARBA" id="ARBA00022723"/>
    </source>
</evidence>
<feature type="domain" description="VOC" evidence="2">
    <location>
        <begin position="172"/>
        <end position="290"/>
    </location>
</feature>
<dbReference type="CDD" id="cd07255">
    <property type="entry name" value="VOC_BsCatE_like_N"/>
    <property type="match status" value="1"/>
</dbReference>
<dbReference type="InterPro" id="IPR004360">
    <property type="entry name" value="Glyas_Fos-R_dOase_dom"/>
</dbReference>
<feature type="domain" description="VOC" evidence="2">
    <location>
        <begin position="12"/>
        <end position="129"/>
    </location>
</feature>
<dbReference type="InterPro" id="IPR029068">
    <property type="entry name" value="Glyas_Bleomycin-R_OHBP_Dase"/>
</dbReference>
<protein>
    <submittedName>
        <fullName evidence="3">Catechol-2,3-dioxygenase</fullName>
    </submittedName>
</protein>
<organism evidence="3 4">
    <name type="scientific">Paenibacillus segetis</name>
    <dbReference type="NCBI Taxonomy" id="1325360"/>
    <lineage>
        <taxon>Bacteria</taxon>
        <taxon>Bacillati</taxon>
        <taxon>Bacillota</taxon>
        <taxon>Bacilli</taxon>
        <taxon>Bacillales</taxon>
        <taxon>Paenibacillaceae</taxon>
        <taxon>Paenibacillus</taxon>
    </lineage>
</organism>
<dbReference type="RefSeq" id="WP_188538264.1">
    <property type="nucleotide sequence ID" value="NZ_BMFT01000001.1"/>
</dbReference>
<reference evidence="4" key="1">
    <citation type="journal article" date="2019" name="Int. J. Syst. Evol. Microbiol.">
        <title>The Global Catalogue of Microorganisms (GCM) 10K type strain sequencing project: providing services to taxonomists for standard genome sequencing and annotation.</title>
        <authorList>
            <consortium name="The Broad Institute Genomics Platform"/>
            <consortium name="The Broad Institute Genome Sequencing Center for Infectious Disease"/>
            <person name="Wu L."/>
            <person name="Ma J."/>
        </authorList>
    </citation>
    <scope>NUCLEOTIDE SEQUENCE [LARGE SCALE GENOMIC DNA]</scope>
    <source>
        <strain evidence="4">CGMCC 1.12769</strain>
    </source>
</reference>
<keyword evidence="4" id="KW-1185">Reference proteome</keyword>
<dbReference type="PANTHER" id="PTHR43279">
    <property type="entry name" value="CATECHOL-2,3-DIOXYGENASE"/>
    <property type="match status" value="1"/>
</dbReference>
<name>A0ABQ1YF09_9BACL</name>
<evidence type="ECO:0000313" key="3">
    <source>
        <dbReference type="EMBL" id="GGH21988.1"/>
    </source>
</evidence>
<dbReference type="SUPFAM" id="SSF54593">
    <property type="entry name" value="Glyoxalase/Bleomycin resistance protein/Dihydroxybiphenyl dioxygenase"/>
    <property type="match status" value="2"/>
</dbReference>
<proteinExistence type="predicted"/>
<keyword evidence="1" id="KW-0479">Metal-binding</keyword>
<evidence type="ECO:0000313" key="4">
    <source>
        <dbReference type="Proteomes" id="UP000659344"/>
    </source>
</evidence>
<sequence>MGLSHQLHPSAAIGTVHLKVKSLQTSLSFYTEVIGFQVLRHEGAIAELTTDGTHVLLILEESEQFHSLMSRNVSGLYHFAILVPDRKSLGLSLRNLAKHNIPIGQGDHLVSEALYLSDPDGNGIEIYADRPRETWQRDEQGEYIMTTDPVDIDGLLTVSADAHWQGLPPATVIGHVHFHVGDLRIAKQFYTDTLGFDVVAHYGGEALFISAGGYHHHIGLNTWAGKGAPAAPKNAVGLRYFTITLPNTNELDDVVSRISEAGIPFERQNHMVSFEDPFGIGIKLVVNDIN</sequence>
<dbReference type="CDD" id="cd16359">
    <property type="entry name" value="VOC_BsCatE_like_C"/>
    <property type="match status" value="1"/>
</dbReference>
<comment type="caution">
    <text evidence="3">The sequence shown here is derived from an EMBL/GenBank/DDBJ whole genome shotgun (WGS) entry which is preliminary data.</text>
</comment>
<dbReference type="PROSITE" id="PS51819">
    <property type="entry name" value="VOC"/>
    <property type="match status" value="2"/>
</dbReference>
<dbReference type="Proteomes" id="UP000659344">
    <property type="component" value="Unassembled WGS sequence"/>
</dbReference>
<accession>A0ABQ1YF09</accession>
<dbReference type="PROSITE" id="PS00934">
    <property type="entry name" value="GLYOXALASE_I_1"/>
    <property type="match status" value="1"/>
</dbReference>
<dbReference type="InterPro" id="IPR018146">
    <property type="entry name" value="Glyoxalase_1_CS"/>
</dbReference>
<gene>
    <name evidence="3" type="primary">catE</name>
    <name evidence="3" type="ORF">GCM10008013_20200</name>
</gene>
<dbReference type="PANTHER" id="PTHR43279:SF1">
    <property type="entry name" value="CATECHOL-2,3-DIOXYGENASE"/>
    <property type="match status" value="1"/>
</dbReference>
<evidence type="ECO:0000259" key="2">
    <source>
        <dbReference type="PROSITE" id="PS51819"/>
    </source>
</evidence>
<dbReference type="EMBL" id="BMFT01000001">
    <property type="protein sequence ID" value="GGH21988.1"/>
    <property type="molecule type" value="Genomic_DNA"/>
</dbReference>
<dbReference type="Gene3D" id="3.10.180.10">
    <property type="entry name" value="2,3-Dihydroxybiphenyl 1,2-Dioxygenase, domain 1"/>
    <property type="match status" value="2"/>
</dbReference>